<dbReference type="AlphaFoldDB" id="F0X116"/>
<organism evidence="1">
    <name type="scientific">Albugo laibachii Nc14</name>
    <dbReference type="NCBI Taxonomy" id="890382"/>
    <lineage>
        <taxon>Eukaryota</taxon>
        <taxon>Sar</taxon>
        <taxon>Stramenopiles</taxon>
        <taxon>Oomycota</taxon>
        <taxon>Peronosporomycetes</taxon>
        <taxon>Albuginales</taxon>
        <taxon>Albuginaceae</taxon>
        <taxon>Albugo</taxon>
    </lineage>
</organism>
<accession>F0X116</accession>
<name>F0X116_9STRA</name>
<reference evidence="1" key="1">
    <citation type="journal article" date="2011" name="PLoS Biol.">
        <title>Gene gain and loss during evolution of obligate parasitism in the white rust pathogen of Arabidopsis thaliana.</title>
        <authorList>
            <person name="Kemen E."/>
            <person name="Gardiner A."/>
            <person name="Schultz-Larsen T."/>
            <person name="Kemen A.C."/>
            <person name="Balmuth A.L."/>
            <person name="Robert-Seilaniantz A."/>
            <person name="Bailey K."/>
            <person name="Holub E."/>
            <person name="Studholme D.J."/>
            <person name="Maclean D."/>
            <person name="Jones J.D."/>
        </authorList>
    </citation>
    <scope>NUCLEOTIDE SEQUENCE</scope>
</reference>
<gene>
    <name evidence="1" type="primary">AlNc14C540G12103</name>
    <name evidence="1" type="ORF">ALNC14_136080</name>
</gene>
<dbReference type="HOGENOM" id="CLU_1790476_0_0_1"/>
<proteinExistence type="predicted"/>
<reference evidence="1" key="2">
    <citation type="submission" date="2011-02" db="EMBL/GenBank/DDBJ databases">
        <authorList>
            <person name="MacLean D."/>
        </authorList>
    </citation>
    <scope>NUCLEOTIDE SEQUENCE</scope>
</reference>
<dbReference type="EMBL" id="FR824571">
    <property type="protein sequence ID" value="CCA27464.1"/>
    <property type="molecule type" value="Genomic_DNA"/>
</dbReference>
<protein>
    <submittedName>
        <fullName evidence="1">AlNc14C540G12103 protein</fullName>
    </submittedName>
</protein>
<evidence type="ECO:0000313" key="1">
    <source>
        <dbReference type="EMBL" id="CCA27464.1"/>
    </source>
</evidence>
<sequence length="145" mass="16499">MEVVERLHKNIITSFYVIITIQPLDIWKQMPSISWKKSRHKTVIYSASIYGKNHARLSVSEFAARINECVSSIFFGSKKSKMGTTTWSVRHTQKMMFFKSFPNQALPGLPNSLKVVFEKRSVGAFMSSVDANLTYTMVLIVSARS</sequence>